<organism evidence="2 3">
    <name type="scientific">Cuscuta epithymum</name>
    <dbReference type="NCBI Taxonomy" id="186058"/>
    <lineage>
        <taxon>Eukaryota</taxon>
        <taxon>Viridiplantae</taxon>
        <taxon>Streptophyta</taxon>
        <taxon>Embryophyta</taxon>
        <taxon>Tracheophyta</taxon>
        <taxon>Spermatophyta</taxon>
        <taxon>Magnoliopsida</taxon>
        <taxon>eudicotyledons</taxon>
        <taxon>Gunneridae</taxon>
        <taxon>Pentapetalae</taxon>
        <taxon>asterids</taxon>
        <taxon>lamiids</taxon>
        <taxon>Solanales</taxon>
        <taxon>Convolvulaceae</taxon>
        <taxon>Cuscuteae</taxon>
        <taxon>Cuscuta</taxon>
        <taxon>Cuscuta subgen. Cuscuta</taxon>
    </lineage>
</organism>
<evidence type="ECO:0000313" key="3">
    <source>
        <dbReference type="Proteomes" id="UP001152523"/>
    </source>
</evidence>
<gene>
    <name evidence="2" type="ORF">CEPIT_LOCUS43829</name>
</gene>
<dbReference type="EMBL" id="CAMAPF010001134">
    <property type="protein sequence ID" value="CAH9147548.1"/>
    <property type="molecule type" value="Genomic_DNA"/>
</dbReference>
<feature type="region of interest" description="Disordered" evidence="1">
    <location>
        <begin position="22"/>
        <end position="71"/>
    </location>
</feature>
<feature type="compositionally biased region" description="Basic and acidic residues" evidence="1">
    <location>
        <begin position="156"/>
        <end position="174"/>
    </location>
</feature>
<accession>A0AAV0GHW5</accession>
<feature type="region of interest" description="Disordered" evidence="1">
    <location>
        <begin position="134"/>
        <end position="174"/>
    </location>
</feature>
<proteinExistence type="predicted"/>
<protein>
    <submittedName>
        <fullName evidence="2">Uncharacterized protein</fullName>
    </submittedName>
</protein>
<dbReference type="Proteomes" id="UP001152523">
    <property type="component" value="Unassembled WGS sequence"/>
</dbReference>
<evidence type="ECO:0000313" key="2">
    <source>
        <dbReference type="EMBL" id="CAH9147548.1"/>
    </source>
</evidence>
<evidence type="ECO:0000256" key="1">
    <source>
        <dbReference type="SAM" id="MobiDB-lite"/>
    </source>
</evidence>
<sequence length="314" mass="35525">MVSEVNAGPHMMPTPVFRVATKSSEVGEMPSLSSPLEQSSNRQNFDITKLHSNEIPKTPPRSPSREIYREDSLDDVHSIPRAHLALVDPVSCQKRELQKNPETDKKRKEAALPVRKRMHGSRAYQIMAALRGTQSESAVDKKKRRMMASSPIKGSSSDRHKVQQNLETDKKRKESALQVRKIMPGSRANQLMAALRGTQSESAVDKKKRRMMASSPIKGSSSDRHKVQQNLETDKKRKESALQVRKIMPGSRANQLMAALRGTQCESAVDKKKRRMMASSPIKGSSCDRHKVQQQPIQYFNKVYKRRNKESIMN</sequence>
<reference evidence="2" key="1">
    <citation type="submission" date="2022-07" db="EMBL/GenBank/DDBJ databases">
        <authorList>
            <person name="Macas J."/>
            <person name="Novak P."/>
            <person name="Neumann P."/>
        </authorList>
    </citation>
    <scope>NUCLEOTIDE SEQUENCE</scope>
</reference>
<keyword evidence="3" id="KW-1185">Reference proteome</keyword>
<dbReference type="AlphaFoldDB" id="A0AAV0GHW5"/>
<feature type="compositionally biased region" description="Polar residues" evidence="1">
    <location>
        <begin position="31"/>
        <end position="46"/>
    </location>
</feature>
<comment type="caution">
    <text evidence="2">The sequence shown here is derived from an EMBL/GenBank/DDBJ whole genome shotgun (WGS) entry which is preliminary data.</text>
</comment>
<name>A0AAV0GHW5_9ASTE</name>
<feature type="region of interest" description="Disordered" evidence="1">
    <location>
        <begin position="195"/>
        <end position="227"/>
    </location>
</feature>